<keyword evidence="5" id="KW-0574">Periplasm</keyword>
<dbReference type="EMBL" id="LAZR01001930">
    <property type="protein sequence ID" value="KKN36969.1"/>
    <property type="molecule type" value="Genomic_DNA"/>
</dbReference>
<dbReference type="PANTHER" id="PTHR33751:SF9">
    <property type="entry name" value="CYTOCHROME C4"/>
    <property type="match status" value="1"/>
</dbReference>
<sequence length="202" mass="21212">MKKLLIIALVGLTSSITTSVMAEGDINAGKQKAMMCAACHGADGNSPTDAYPKIAGQGAKYIAKQLANFKSGERNNAIMAGMVASLSEQDMADLAAYFSSKKMAPGAVSEALLEAGEKLYRGGNKETGVPACMACHGPNGSGVPAAAWPKLSSQYSTYVEAQLYAFKKGERHNDPNSMMRDIAGKMSDDEIKAVSAYVFGLK</sequence>
<keyword evidence="4" id="KW-0479">Metal-binding</keyword>
<dbReference type="InterPro" id="IPR036909">
    <property type="entry name" value="Cyt_c-like_dom_sf"/>
</dbReference>
<evidence type="ECO:0000256" key="5">
    <source>
        <dbReference type="ARBA" id="ARBA00022764"/>
    </source>
</evidence>
<dbReference type="GO" id="GO:0005506">
    <property type="term" value="F:iron ion binding"/>
    <property type="evidence" value="ECO:0007669"/>
    <property type="project" value="InterPro"/>
</dbReference>
<dbReference type="PIRSF" id="PIRSF000005">
    <property type="entry name" value="Cytochrome_c4"/>
    <property type="match status" value="1"/>
</dbReference>
<evidence type="ECO:0000256" key="4">
    <source>
        <dbReference type="ARBA" id="ARBA00022723"/>
    </source>
</evidence>
<proteinExistence type="predicted"/>
<dbReference type="InterPro" id="IPR024167">
    <property type="entry name" value="Cytochrome_c4-like"/>
</dbReference>
<keyword evidence="7" id="KW-0408">Iron</keyword>
<dbReference type="InterPro" id="IPR009056">
    <property type="entry name" value="Cyt_c-like_dom"/>
</dbReference>
<evidence type="ECO:0000259" key="8">
    <source>
        <dbReference type="PROSITE" id="PS51007"/>
    </source>
</evidence>
<dbReference type="GO" id="GO:0020037">
    <property type="term" value="F:heme binding"/>
    <property type="evidence" value="ECO:0007669"/>
    <property type="project" value="InterPro"/>
</dbReference>
<keyword evidence="3" id="KW-0349">Heme</keyword>
<dbReference type="GO" id="GO:0042597">
    <property type="term" value="C:periplasmic space"/>
    <property type="evidence" value="ECO:0007669"/>
    <property type="project" value="UniProtKB-SubCell"/>
</dbReference>
<protein>
    <recommendedName>
        <fullName evidence="8">Cytochrome c domain-containing protein</fullName>
    </recommendedName>
</protein>
<dbReference type="PROSITE" id="PS51007">
    <property type="entry name" value="CYTC"/>
    <property type="match status" value="2"/>
</dbReference>
<name>A0A0F9Q3A1_9ZZZZ</name>
<dbReference type="InterPro" id="IPR008168">
    <property type="entry name" value="Cyt_C_IC"/>
</dbReference>
<comment type="caution">
    <text evidence="9">The sequence shown here is derived from an EMBL/GenBank/DDBJ whole genome shotgun (WGS) entry which is preliminary data.</text>
</comment>
<feature type="domain" description="Cytochrome c" evidence="8">
    <location>
        <begin position="111"/>
        <end position="202"/>
    </location>
</feature>
<comment type="subcellular location">
    <subcellularLocation>
        <location evidence="1">Periplasm</location>
    </subcellularLocation>
</comment>
<dbReference type="Pfam" id="PF00034">
    <property type="entry name" value="Cytochrom_C"/>
    <property type="match status" value="2"/>
</dbReference>
<gene>
    <name evidence="9" type="ORF">LCGC14_0768330</name>
</gene>
<evidence type="ECO:0000256" key="6">
    <source>
        <dbReference type="ARBA" id="ARBA00022982"/>
    </source>
</evidence>
<accession>A0A0F9Q3A1</accession>
<keyword evidence="2" id="KW-0813">Transport</keyword>
<dbReference type="SUPFAM" id="SSF46626">
    <property type="entry name" value="Cytochrome c"/>
    <property type="match status" value="2"/>
</dbReference>
<feature type="domain" description="Cytochrome c" evidence="8">
    <location>
        <begin position="24"/>
        <end position="102"/>
    </location>
</feature>
<evidence type="ECO:0000256" key="3">
    <source>
        <dbReference type="ARBA" id="ARBA00022617"/>
    </source>
</evidence>
<dbReference type="GO" id="GO:0009055">
    <property type="term" value="F:electron transfer activity"/>
    <property type="evidence" value="ECO:0007669"/>
    <property type="project" value="InterPro"/>
</dbReference>
<evidence type="ECO:0000256" key="1">
    <source>
        <dbReference type="ARBA" id="ARBA00004418"/>
    </source>
</evidence>
<dbReference type="PRINTS" id="PR00605">
    <property type="entry name" value="CYTCHROMECIC"/>
</dbReference>
<evidence type="ECO:0000256" key="2">
    <source>
        <dbReference type="ARBA" id="ARBA00022448"/>
    </source>
</evidence>
<keyword evidence="6" id="KW-0249">Electron transport</keyword>
<evidence type="ECO:0000313" key="9">
    <source>
        <dbReference type="EMBL" id="KKN36969.1"/>
    </source>
</evidence>
<dbReference type="Gene3D" id="1.10.760.10">
    <property type="entry name" value="Cytochrome c-like domain"/>
    <property type="match status" value="2"/>
</dbReference>
<organism evidence="9">
    <name type="scientific">marine sediment metagenome</name>
    <dbReference type="NCBI Taxonomy" id="412755"/>
    <lineage>
        <taxon>unclassified sequences</taxon>
        <taxon>metagenomes</taxon>
        <taxon>ecological metagenomes</taxon>
    </lineage>
</organism>
<evidence type="ECO:0000256" key="7">
    <source>
        <dbReference type="ARBA" id="ARBA00023004"/>
    </source>
</evidence>
<dbReference type="PANTHER" id="PTHR33751">
    <property type="entry name" value="CBB3-TYPE CYTOCHROME C OXIDASE SUBUNIT FIXP"/>
    <property type="match status" value="1"/>
</dbReference>
<dbReference type="AlphaFoldDB" id="A0A0F9Q3A1"/>
<reference evidence="9" key="1">
    <citation type="journal article" date="2015" name="Nature">
        <title>Complex archaea that bridge the gap between prokaryotes and eukaryotes.</title>
        <authorList>
            <person name="Spang A."/>
            <person name="Saw J.H."/>
            <person name="Jorgensen S.L."/>
            <person name="Zaremba-Niedzwiedzka K."/>
            <person name="Martijn J."/>
            <person name="Lind A.E."/>
            <person name="van Eijk R."/>
            <person name="Schleper C."/>
            <person name="Guy L."/>
            <person name="Ettema T.J."/>
        </authorList>
    </citation>
    <scope>NUCLEOTIDE SEQUENCE</scope>
</reference>
<dbReference type="InterPro" id="IPR050597">
    <property type="entry name" value="Cytochrome_c_Oxidase_Subunit"/>
</dbReference>